<dbReference type="Gene3D" id="2.60.120.260">
    <property type="entry name" value="Galactose-binding domain-like"/>
    <property type="match status" value="1"/>
</dbReference>
<dbReference type="Pfam" id="PF17996">
    <property type="entry name" value="CE2_N"/>
    <property type="match status" value="1"/>
</dbReference>
<name>A0ABX7N1I0_9BACT</name>
<keyword evidence="5" id="KW-1185">Reference proteome</keyword>
<feature type="domain" description="SGNH hydrolase-type esterase" evidence="2">
    <location>
        <begin position="181"/>
        <end position="394"/>
    </location>
</feature>
<reference evidence="4 5" key="1">
    <citation type="submission" date="2021-02" db="EMBL/GenBank/DDBJ databases">
        <title>De Novo genome assembly of isolated myxobacteria.</title>
        <authorList>
            <person name="Stevens D.C."/>
        </authorList>
    </citation>
    <scope>NUCLEOTIDE SEQUENCE [LARGE SCALE GENOMIC DNA]</scope>
    <source>
        <strain evidence="4 5">SCHIC003</strain>
    </source>
</reference>
<feature type="region of interest" description="Disordered" evidence="1">
    <location>
        <begin position="30"/>
        <end position="50"/>
    </location>
</feature>
<sequence>MGMHFVRGTAGGLGSALRCAVLGLAVTGMSCDSKPDPRPTGPSSESPSLTWVTLPAADPKVQYLGRTYRSPLGVVFSHPGVTIRVRFRGDAVRVRLDDAGVGGETGTNYFDVVVDGSPPRLLEVRPGEFTYPLASGLEVGVHTVELTRRTESLVGASTLMALEVHGELLEPPSRPALRMEFVGDSITCGYGTEVSVIPGTPPWRAPTFTSRNQNPRRSYGWLAATQLGAEPVFICYSGHGIYRNLDMTTSGLVPAIYELAVPDHPHTWDFTGESPDVIVLNAGTNDTFAGSGTQAFLPDENTFKAAYRLFLERLRVLHPRAHIICTLGSMTDGFKRSEVNGSVTAVHVGDWISALVTERQRKGDTRVYRHEMRVQDPAVDGIGEDWHPSAATHEKMARELRRFIQDVVRP</sequence>
<dbReference type="EMBL" id="CP071091">
    <property type="protein sequence ID" value="QSQ11572.1"/>
    <property type="molecule type" value="Genomic_DNA"/>
</dbReference>
<dbReference type="InterPro" id="IPR040794">
    <property type="entry name" value="CE2_N"/>
</dbReference>
<gene>
    <name evidence="4" type="ORF">JY572_24590</name>
</gene>
<feature type="compositionally biased region" description="Polar residues" evidence="1">
    <location>
        <begin position="41"/>
        <end position="50"/>
    </location>
</feature>
<evidence type="ECO:0000256" key="1">
    <source>
        <dbReference type="SAM" id="MobiDB-lite"/>
    </source>
</evidence>
<organism evidence="4 5">
    <name type="scientific">Myxococcus landrumensis</name>
    <dbReference type="NCBI Taxonomy" id="2813577"/>
    <lineage>
        <taxon>Bacteria</taxon>
        <taxon>Pseudomonadati</taxon>
        <taxon>Myxococcota</taxon>
        <taxon>Myxococcia</taxon>
        <taxon>Myxococcales</taxon>
        <taxon>Cystobacterineae</taxon>
        <taxon>Myxococcaceae</taxon>
        <taxon>Myxococcus</taxon>
    </lineage>
</organism>
<dbReference type="Gene3D" id="3.40.50.1110">
    <property type="entry name" value="SGNH hydrolase"/>
    <property type="match status" value="1"/>
</dbReference>
<dbReference type="InterPro" id="IPR013830">
    <property type="entry name" value="SGNH_hydro"/>
</dbReference>
<evidence type="ECO:0000259" key="3">
    <source>
        <dbReference type="Pfam" id="PF17996"/>
    </source>
</evidence>
<dbReference type="PANTHER" id="PTHR37834:SF2">
    <property type="entry name" value="ESTERASE, SGNH HYDROLASE-TYPE"/>
    <property type="match status" value="1"/>
</dbReference>
<evidence type="ECO:0000259" key="2">
    <source>
        <dbReference type="Pfam" id="PF13472"/>
    </source>
</evidence>
<dbReference type="PROSITE" id="PS51257">
    <property type="entry name" value="PROKAR_LIPOPROTEIN"/>
    <property type="match status" value="1"/>
</dbReference>
<dbReference type="CDD" id="cd01831">
    <property type="entry name" value="Endoglucanase_E_like"/>
    <property type="match status" value="1"/>
</dbReference>
<dbReference type="SUPFAM" id="SSF52266">
    <property type="entry name" value="SGNH hydrolase"/>
    <property type="match status" value="1"/>
</dbReference>
<dbReference type="Proteomes" id="UP000663090">
    <property type="component" value="Chromosome"/>
</dbReference>
<dbReference type="PANTHER" id="PTHR37834">
    <property type="entry name" value="GDSL-LIKE LIPASE/ACYLHYDROLASE DOMAIN PROTEIN (AFU_ORTHOLOGUE AFUA_2G00620)"/>
    <property type="match status" value="1"/>
</dbReference>
<dbReference type="InterPro" id="IPR036514">
    <property type="entry name" value="SGNH_hydro_sf"/>
</dbReference>
<dbReference type="Pfam" id="PF13472">
    <property type="entry name" value="Lipase_GDSL_2"/>
    <property type="match status" value="1"/>
</dbReference>
<evidence type="ECO:0000313" key="5">
    <source>
        <dbReference type="Proteomes" id="UP000663090"/>
    </source>
</evidence>
<protein>
    <submittedName>
        <fullName evidence="4">Lipase</fullName>
    </submittedName>
</protein>
<dbReference type="InterPro" id="IPR052762">
    <property type="entry name" value="PCW_deacetylase/CE"/>
</dbReference>
<dbReference type="InterPro" id="IPR037461">
    <property type="entry name" value="CtCE2-like_dom"/>
</dbReference>
<evidence type="ECO:0000313" key="4">
    <source>
        <dbReference type="EMBL" id="QSQ11572.1"/>
    </source>
</evidence>
<proteinExistence type="predicted"/>
<accession>A0ABX7N1I0</accession>
<feature type="domain" description="Carbohydrate esterase 2 N-terminal" evidence="3">
    <location>
        <begin position="63"/>
        <end position="172"/>
    </location>
</feature>